<dbReference type="GO" id="GO:0008270">
    <property type="term" value="F:zinc ion binding"/>
    <property type="evidence" value="ECO:0007669"/>
    <property type="project" value="UniProtKB-KW"/>
</dbReference>
<dbReference type="EMBL" id="BRXX01000108">
    <property type="protein sequence ID" value="GMH90751.1"/>
    <property type="molecule type" value="Genomic_DNA"/>
</dbReference>
<evidence type="ECO:0000256" key="9">
    <source>
        <dbReference type="ARBA" id="ARBA00023242"/>
    </source>
</evidence>
<evidence type="ECO:0000256" key="11">
    <source>
        <dbReference type="SAM" id="MobiDB-lite"/>
    </source>
</evidence>
<keyword evidence="4" id="KW-0862">Zinc</keyword>
<comment type="similarity">
    <text evidence="10">Belongs to the SGF11 family.</text>
</comment>
<evidence type="ECO:0000256" key="10">
    <source>
        <dbReference type="RuleBase" id="RU261113"/>
    </source>
</evidence>
<sequence>MQMKMMSSQTEAARASPSIPILEPTLKREGVCHNCKRKVGWSRFVVHLEKCLGNGREGGGGRASTRKITSAT</sequence>
<evidence type="ECO:0000256" key="7">
    <source>
        <dbReference type="ARBA" id="ARBA00023159"/>
    </source>
</evidence>
<comment type="subcellular location">
    <subcellularLocation>
        <location evidence="1 10">Nucleus</location>
    </subcellularLocation>
</comment>
<evidence type="ECO:0000313" key="12">
    <source>
        <dbReference type="EMBL" id="GMH90751.1"/>
    </source>
</evidence>
<keyword evidence="2" id="KW-0479">Metal-binding</keyword>
<dbReference type="GO" id="GO:0070461">
    <property type="term" value="C:SAGA-type complex"/>
    <property type="evidence" value="ECO:0007669"/>
    <property type="project" value="UniProtKB-ARBA"/>
</dbReference>
<dbReference type="InterPro" id="IPR013246">
    <property type="entry name" value="SAGA_su_Sgf11"/>
</dbReference>
<evidence type="ECO:0000256" key="2">
    <source>
        <dbReference type="ARBA" id="ARBA00022723"/>
    </source>
</evidence>
<reference evidence="13" key="1">
    <citation type="journal article" date="2023" name="Commun. Biol.">
        <title>Genome analysis of Parmales, the sister group of diatoms, reveals the evolutionary specialization of diatoms from phago-mixotrophs to photoautotrophs.</title>
        <authorList>
            <person name="Ban H."/>
            <person name="Sato S."/>
            <person name="Yoshikawa S."/>
            <person name="Yamada K."/>
            <person name="Nakamura Y."/>
            <person name="Ichinomiya M."/>
            <person name="Sato N."/>
            <person name="Blanc-Mathieu R."/>
            <person name="Endo H."/>
            <person name="Kuwata A."/>
            <person name="Ogata H."/>
        </authorList>
    </citation>
    <scope>NUCLEOTIDE SEQUENCE [LARGE SCALE GENOMIC DNA]</scope>
    <source>
        <strain evidence="13">NIES 3699</strain>
    </source>
</reference>
<dbReference type="Gene3D" id="3.30.160.60">
    <property type="entry name" value="Classic Zinc Finger"/>
    <property type="match status" value="1"/>
</dbReference>
<evidence type="ECO:0000256" key="6">
    <source>
        <dbReference type="ARBA" id="ARBA00023015"/>
    </source>
</evidence>
<dbReference type="Pfam" id="PF08209">
    <property type="entry name" value="Sgf11"/>
    <property type="match status" value="1"/>
</dbReference>
<dbReference type="GO" id="GO:0006325">
    <property type="term" value="P:chromatin organization"/>
    <property type="evidence" value="ECO:0007669"/>
    <property type="project" value="UniProtKB-KW"/>
</dbReference>
<feature type="region of interest" description="Disordered" evidence="11">
    <location>
        <begin position="53"/>
        <end position="72"/>
    </location>
</feature>
<keyword evidence="9" id="KW-0539">Nucleus</keyword>
<dbReference type="Proteomes" id="UP001165160">
    <property type="component" value="Unassembled WGS sequence"/>
</dbReference>
<accession>A0A9W7BLK9</accession>
<keyword evidence="3" id="KW-0863">Zinc-finger</keyword>
<comment type="caution">
    <text evidence="12">The sequence shown here is derived from an EMBL/GenBank/DDBJ whole genome shotgun (WGS) entry which is preliminary data.</text>
</comment>
<dbReference type="AlphaFoldDB" id="A0A9W7BLK9"/>
<keyword evidence="8" id="KW-0804">Transcription</keyword>
<keyword evidence="6" id="KW-0805">Transcription regulation</keyword>
<name>A0A9W7BLK9_9STRA</name>
<organism evidence="12 13">
    <name type="scientific">Triparma verrucosa</name>
    <dbReference type="NCBI Taxonomy" id="1606542"/>
    <lineage>
        <taxon>Eukaryota</taxon>
        <taxon>Sar</taxon>
        <taxon>Stramenopiles</taxon>
        <taxon>Ochrophyta</taxon>
        <taxon>Bolidophyceae</taxon>
        <taxon>Parmales</taxon>
        <taxon>Triparmaceae</taxon>
        <taxon>Triparma</taxon>
    </lineage>
</organism>
<evidence type="ECO:0000256" key="4">
    <source>
        <dbReference type="ARBA" id="ARBA00022833"/>
    </source>
</evidence>
<keyword evidence="5" id="KW-0156">Chromatin regulator</keyword>
<evidence type="ECO:0000256" key="8">
    <source>
        <dbReference type="ARBA" id="ARBA00023163"/>
    </source>
</evidence>
<evidence type="ECO:0000256" key="3">
    <source>
        <dbReference type="ARBA" id="ARBA00022771"/>
    </source>
</evidence>
<evidence type="ECO:0000256" key="5">
    <source>
        <dbReference type="ARBA" id="ARBA00022853"/>
    </source>
</evidence>
<evidence type="ECO:0000313" key="13">
    <source>
        <dbReference type="Proteomes" id="UP001165160"/>
    </source>
</evidence>
<keyword evidence="13" id="KW-1185">Reference proteome</keyword>
<keyword evidence="7 10" id="KW-0010">Activator</keyword>
<proteinExistence type="inferred from homology"/>
<dbReference type="GO" id="GO:0005634">
    <property type="term" value="C:nucleus"/>
    <property type="evidence" value="ECO:0007669"/>
    <property type="project" value="UniProtKB-SubCell"/>
</dbReference>
<protein>
    <recommendedName>
        <fullName evidence="10">SAGA-associated factor 11</fullName>
    </recommendedName>
</protein>
<gene>
    <name evidence="12" type="ORF">TrVE_jg6002</name>
</gene>
<evidence type="ECO:0000256" key="1">
    <source>
        <dbReference type="ARBA" id="ARBA00004123"/>
    </source>
</evidence>